<dbReference type="InterPro" id="IPR052654">
    <property type="entry name" value="CS_Sulfotransferase"/>
</dbReference>
<dbReference type="InterPro" id="IPR000863">
    <property type="entry name" value="Sulfotransferase_dom"/>
</dbReference>
<reference evidence="2 3" key="1">
    <citation type="submission" date="2024-11" db="EMBL/GenBank/DDBJ databases">
        <title>Chromosome-level genome assembly of the freshwater bivalve Anodonta woodiana.</title>
        <authorList>
            <person name="Chen X."/>
        </authorList>
    </citation>
    <scope>NUCLEOTIDE SEQUENCE [LARGE SCALE GENOMIC DNA]</scope>
    <source>
        <strain evidence="2">MN2024</strain>
        <tissue evidence="2">Gills</tissue>
    </source>
</reference>
<dbReference type="Gene3D" id="3.40.50.300">
    <property type="entry name" value="P-loop containing nucleotide triphosphate hydrolases"/>
    <property type="match status" value="1"/>
</dbReference>
<evidence type="ECO:0000313" key="3">
    <source>
        <dbReference type="Proteomes" id="UP001634394"/>
    </source>
</evidence>
<comment type="caution">
    <text evidence="2">The sequence shown here is derived from an EMBL/GenBank/DDBJ whole genome shotgun (WGS) entry which is preliminary data.</text>
</comment>
<dbReference type="AlphaFoldDB" id="A0ABD3XPS6"/>
<gene>
    <name evidence="2" type="ORF">ACJMK2_026946</name>
</gene>
<keyword evidence="3" id="KW-1185">Reference proteome</keyword>
<protein>
    <recommendedName>
        <fullName evidence="1">Sulfotransferase domain-containing protein</fullName>
    </recommendedName>
</protein>
<evidence type="ECO:0000259" key="1">
    <source>
        <dbReference type="Pfam" id="PF00685"/>
    </source>
</evidence>
<dbReference type="PANTHER" id="PTHR15723:SF0">
    <property type="entry name" value="CARBOHYDRATE SULFOTRANSFERASE 15"/>
    <property type="match status" value="1"/>
</dbReference>
<organism evidence="2 3">
    <name type="scientific">Sinanodonta woodiana</name>
    <name type="common">Chinese pond mussel</name>
    <name type="synonym">Anodonta woodiana</name>
    <dbReference type="NCBI Taxonomy" id="1069815"/>
    <lineage>
        <taxon>Eukaryota</taxon>
        <taxon>Metazoa</taxon>
        <taxon>Spiralia</taxon>
        <taxon>Lophotrochozoa</taxon>
        <taxon>Mollusca</taxon>
        <taxon>Bivalvia</taxon>
        <taxon>Autobranchia</taxon>
        <taxon>Heteroconchia</taxon>
        <taxon>Palaeoheterodonta</taxon>
        <taxon>Unionida</taxon>
        <taxon>Unionoidea</taxon>
        <taxon>Unionidae</taxon>
        <taxon>Unioninae</taxon>
        <taxon>Sinanodonta</taxon>
    </lineage>
</organism>
<accession>A0ABD3XPS6</accession>
<dbReference type="Pfam" id="PF00685">
    <property type="entry name" value="Sulfotransfer_1"/>
    <property type="match status" value="1"/>
</dbReference>
<dbReference type="EMBL" id="JBJQND010000002">
    <property type="protein sequence ID" value="KAL3886990.1"/>
    <property type="molecule type" value="Genomic_DNA"/>
</dbReference>
<sequence length="450" mass="53242">MRRPYHEHYIQNPVDTLKENGDDNTYRIMNIMPKWTHFKHIIADGSFVRDLNNKTAGTKTRKVPKLYEEYRPDSNLTAFSEENVMLQIVDDIIKKYDRLESNSSKIPLDPEVGNLTCVPGLPEDMLCMKTPQFLPTLKSPCWYKGSTLKCLPYFHLIGVNKCATTDLYWRLQLHPQVVWRERKELMWWSRERYGIYRFNVQNDSDIKTFADYLDFFDPAAQKISSNMSAKHDIIAGDATAFTFWDFIGWPKIPQNKGFHEPKYVTPHLIRHMNPNVKLIVIFRDPLERLYSHYYHRGRNILTPEGFHNAVVEDLINLHTCIQKASLRHCLYSWELRKKVKTLYSAGMYSLHLRKWLAVFPQDRFLFLKTEEFSADMAGHLRTVFKHLGLRQLADDKMARILKHPRGNVGPNKLKAMPMWNSTRRILSRLYTPFVHELAMILQDERFLWKY</sequence>
<dbReference type="SUPFAM" id="SSF52540">
    <property type="entry name" value="P-loop containing nucleoside triphosphate hydrolases"/>
    <property type="match status" value="1"/>
</dbReference>
<feature type="domain" description="Sulfotransferase" evidence="1">
    <location>
        <begin position="260"/>
        <end position="403"/>
    </location>
</feature>
<proteinExistence type="predicted"/>
<evidence type="ECO:0000313" key="2">
    <source>
        <dbReference type="EMBL" id="KAL3886990.1"/>
    </source>
</evidence>
<dbReference type="Proteomes" id="UP001634394">
    <property type="component" value="Unassembled WGS sequence"/>
</dbReference>
<dbReference type="PANTHER" id="PTHR15723">
    <property type="entry name" value="CARBOHYDRATE SULFOTRANSFERASE 15"/>
    <property type="match status" value="1"/>
</dbReference>
<dbReference type="InterPro" id="IPR027417">
    <property type="entry name" value="P-loop_NTPase"/>
</dbReference>
<name>A0ABD3XPS6_SINWO</name>